<dbReference type="AlphaFoldDB" id="A0AAD1RWX4"/>
<feature type="non-terminal residue" evidence="1">
    <location>
        <position position="52"/>
    </location>
</feature>
<feature type="non-terminal residue" evidence="1">
    <location>
        <position position="1"/>
    </location>
</feature>
<name>A0AAD1RWX4_PELCU</name>
<organism evidence="1 2">
    <name type="scientific">Pelobates cultripes</name>
    <name type="common">Western spadefoot toad</name>
    <dbReference type="NCBI Taxonomy" id="61616"/>
    <lineage>
        <taxon>Eukaryota</taxon>
        <taxon>Metazoa</taxon>
        <taxon>Chordata</taxon>
        <taxon>Craniata</taxon>
        <taxon>Vertebrata</taxon>
        <taxon>Euteleostomi</taxon>
        <taxon>Amphibia</taxon>
        <taxon>Batrachia</taxon>
        <taxon>Anura</taxon>
        <taxon>Pelobatoidea</taxon>
        <taxon>Pelobatidae</taxon>
        <taxon>Pelobates</taxon>
    </lineage>
</organism>
<gene>
    <name evidence="1" type="ORF">PECUL_23A047863</name>
</gene>
<proteinExistence type="predicted"/>
<protein>
    <submittedName>
        <fullName evidence="1">Uncharacterized protein</fullName>
    </submittedName>
</protein>
<dbReference type="Proteomes" id="UP001295444">
    <property type="component" value="Chromosome 04"/>
</dbReference>
<keyword evidence="2" id="KW-1185">Reference proteome</keyword>
<evidence type="ECO:0000313" key="1">
    <source>
        <dbReference type="EMBL" id="CAH2283101.1"/>
    </source>
</evidence>
<evidence type="ECO:0000313" key="2">
    <source>
        <dbReference type="Proteomes" id="UP001295444"/>
    </source>
</evidence>
<accession>A0AAD1RWX4</accession>
<dbReference type="EMBL" id="OW240915">
    <property type="protein sequence ID" value="CAH2283101.1"/>
    <property type="molecule type" value="Genomic_DNA"/>
</dbReference>
<reference evidence="1" key="1">
    <citation type="submission" date="2022-03" db="EMBL/GenBank/DDBJ databases">
        <authorList>
            <person name="Alioto T."/>
            <person name="Alioto T."/>
            <person name="Gomez Garrido J."/>
        </authorList>
    </citation>
    <scope>NUCLEOTIDE SEQUENCE</scope>
</reference>
<sequence>VECFGEDNEYHIQCLVLFPTFFLKLSKNKYHAGSASSGSEATFTMEKVFLQR</sequence>